<feature type="transmembrane region" description="Helical" evidence="9">
    <location>
        <begin position="71"/>
        <end position="88"/>
    </location>
</feature>
<feature type="transmembrane region" description="Helical" evidence="9">
    <location>
        <begin position="134"/>
        <end position="158"/>
    </location>
</feature>
<dbReference type="GO" id="GO:0005886">
    <property type="term" value="C:plasma membrane"/>
    <property type="evidence" value="ECO:0007669"/>
    <property type="project" value="UniProtKB-SubCell"/>
</dbReference>
<evidence type="ECO:0000256" key="2">
    <source>
        <dbReference type="ARBA" id="ARBA00022475"/>
    </source>
</evidence>
<proteinExistence type="inferred from homology"/>
<organism evidence="12 13">
    <name type="scientific">Desulfoluna spongiiphila</name>
    <dbReference type="NCBI Taxonomy" id="419481"/>
    <lineage>
        <taxon>Bacteria</taxon>
        <taxon>Pseudomonadati</taxon>
        <taxon>Thermodesulfobacteriota</taxon>
        <taxon>Desulfobacteria</taxon>
        <taxon>Desulfobacterales</taxon>
        <taxon>Desulfolunaceae</taxon>
        <taxon>Desulfoluna</taxon>
    </lineage>
</organism>
<evidence type="ECO:0000256" key="10">
    <source>
        <dbReference type="RuleBase" id="RU000594"/>
    </source>
</evidence>
<dbReference type="NCBIfam" id="TIGR00077">
    <property type="entry name" value="lspA"/>
    <property type="match status" value="1"/>
</dbReference>
<reference evidence="12 13" key="1">
    <citation type="submission" date="2016-10" db="EMBL/GenBank/DDBJ databases">
        <authorList>
            <person name="de Groot N.N."/>
        </authorList>
    </citation>
    <scope>NUCLEOTIDE SEQUENCE [LARGE SCALE GENOMIC DNA]</scope>
    <source>
        <strain evidence="12 13">AA1</strain>
    </source>
</reference>
<sequence>MTWFKQKWPRLILVAGLVVILDQLSKQLVLNTMPVGSGFPLIEGFFDIVHVRNPGGAFGFLSGQSESVREFFFLFVTGVATIFILWVYNTVPETHRILSAGLAMVFGGAVGNLIDRLRFGNVVDFIDWYIGDLHWPAFNLADSAICVGVGILIVHILFNRMPEEN</sequence>
<name>A0A1G5JGI2_9BACT</name>
<comment type="similarity">
    <text evidence="1 9 11">Belongs to the peptidase A8 family.</text>
</comment>
<protein>
    <recommendedName>
        <fullName evidence="9">Lipoprotein signal peptidase</fullName>
        <ecNumber evidence="9">3.4.23.36</ecNumber>
    </recommendedName>
    <alternativeName>
        <fullName evidence="9">Prolipoprotein signal peptidase</fullName>
    </alternativeName>
    <alternativeName>
        <fullName evidence="9">Signal peptidase II</fullName>
        <shortName evidence="9">SPase II</shortName>
    </alternativeName>
</protein>
<keyword evidence="8 9" id="KW-0472">Membrane</keyword>
<evidence type="ECO:0000256" key="4">
    <source>
        <dbReference type="ARBA" id="ARBA00022692"/>
    </source>
</evidence>
<evidence type="ECO:0000256" key="5">
    <source>
        <dbReference type="ARBA" id="ARBA00022750"/>
    </source>
</evidence>
<comment type="pathway">
    <text evidence="9">Protein modification; lipoprotein biosynthesis (signal peptide cleavage).</text>
</comment>
<dbReference type="HAMAP" id="MF_00161">
    <property type="entry name" value="LspA"/>
    <property type="match status" value="1"/>
</dbReference>
<comment type="catalytic activity">
    <reaction evidence="9 10">
        <text>Release of signal peptides from bacterial membrane prolipoproteins. Hydrolyzes -Xaa-Yaa-Zaa-|-(S,diacylglyceryl)Cys-, in which Xaa is hydrophobic (preferably Leu), and Yaa (Ala or Ser) and Zaa (Gly or Ala) have small, neutral side chains.</text>
        <dbReference type="EC" id="3.4.23.36"/>
    </reaction>
</comment>
<evidence type="ECO:0000256" key="3">
    <source>
        <dbReference type="ARBA" id="ARBA00022670"/>
    </source>
</evidence>
<dbReference type="Proteomes" id="UP000198870">
    <property type="component" value="Unassembled WGS sequence"/>
</dbReference>
<dbReference type="STRING" id="419481.SAMN05216233_13026"/>
<gene>
    <name evidence="9" type="primary">lspA</name>
    <name evidence="12" type="ORF">SAMN05216233_13026</name>
</gene>
<dbReference type="GO" id="GO:0004190">
    <property type="term" value="F:aspartic-type endopeptidase activity"/>
    <property type="evidence" value="ECO:0007669"/>
    <property type="project" value="UniProtKB-UniRule"/>
</dbReference>
<feature type="active site" evidence="9">
    <location>
        <position position="142"/>
    </location>
</feature>
<evidence type="ECO:0000256" key="1">
    <source>
        <dbReference type="ARBA" id="ARBA00006139"/>
    </source>
</evidence>
<evidence type="ECO:0000313" key="12">
    <source>
        <dbReference type="EMBL" id="SCY87274.1"/>
    </source>
</evidence>
<feature type="transmembrane region" description="Helical" evidence="9">
    <location>
        <begin position="97"/>
        <end position="114"/>
    </location>
</feature>
<keyword evidence="4 9" id="KW-0812">Transmembrane</keyword>
<dbReference type="PROSITE" id="PS00855">
    <property type="entry name" value="SPASE_II"/>
    <property type="match status" value="1"/>
</dbReference>
<dbReference type="EC" id="3.4.23.36" evidence="9"/>
<keyword evidence="7 9" id="KW-1133">Transmembrane helix</keyword>
<accession>A0A1G5JGI2</accession>
<dbReference type="RefSeq" id="WP_092215479.1">
    <property type="nucleotide sequence ID" value="NZ_FMUX01000030.1"/>
</dbReference>
<comment type="caution">
    <text evidence="9">Lacks conserved residue(s) required for the propagation of feature annotation.</text>
</comment>
<dbReference type="PANTHER" id="PTHR33695">
    <property type="entry name" value="LIPOPROTEIN SIGNAL PEPTIDASE"/>
    <property type="match status" value="1"/>
</dbReference>
<dbReference type="PRINTS" id="PR00781">
    <property type="entry name" value="LIPOSIGPTASE"/>
</dbReference>
<keyword evidence="13" id="KW-1185">Reference proteome</keyword>
<dbReference type="GO" id="GO:0006508">
    <property type="term" value="P:proteolysis"/>
    <property type="evidence" value="ECO:0007669"/>
    <property type="project" value="UniProtKB-KW"/>
</dbReference>
<dbReference type="Pfam" id="PF01252">
    <property type="entry name" value="Peptidase_A8"/>
    <property type="match status" value="1"/>
</dbReference>
<dbReference type="AlphaFoldDB" id="A0A1G5JGI2"/>
<keyword evidence="5 9" id="KW-0064">Aspartyl protease</keyword>
<dbReference type="OrthoDB" id="9810259at2"/>
<dbReference type="UniPathway" id="UPA00665"/>
<comment type="subcellular location">
    <subcellularLocation>
        <location evidence="9">Cell membrane</location>
        <topology evidence="9">Multi-pass membrane protein</topology>
    </subcellularLocation>
</comment>
<keyword evidence="2 9" id="KW-1003">Cell membrane</keyword>
<comment type="function">
    <text evidence="9 10">This protein specifically catalyzes the removal of signal peptides from prolipoproteins.</text>
</comment>
<keyword evidence="3 9" id="KW-0645">Protease</keyword>
<evidence type="ECO:0000256" key="9">
    <source>
        <dbReference type="HAMAP-Rule" id="MF_00161"/>
    </source>
</evidence>
<evidence type="ECO:0000256" key="8">
    <source>
        <dbReference type="ARBA" id="ARBA00023136"/>
    </source>
</evidence>
<feature type="active site" evidence="9">
    <location>
        <position position="124"/>
    </location>
</feature>
<evidence type="ECO:0000256" key="7">
    <source>
        <dbReference type="ARBA" id="ARBA00022989"/>
    </source>
</evidence>
<evidence type="ECO:0000256" key="6">
    <source>
        <dbReference type="ARBA" id="ARBA00022801"/>
    </source>
</evidence>
<dbReference type="PANTHER" id="PTHR33695:SF1">
    <property type="entry name" value="LIPOPROTEIN SIGNAL PEPTIDASE"/>
    <property type="match status" value="1"/>
</dbReference>
<evidence type="ECO:0000313" key="13">
    <source>
        <dbReference type="Proteomes" id="UP000198870"/>
    </source>
</evidence>
<dbReference type="EMBL" id="FMUX01000030">
    <property type="protein sequence ID" value="SCY87274.1"/>
    <property type="molecule type" value="Genomic_DNA"/>
</dbReference>
<evidence type="ECO:0000256" key="11">
    <source>
        <dbReference type="RuleBase" id="RU004181"/>
    </source>
</evidence>
<dbReference type="InterPro" id="IPR001872">
    <property type="entry name" value="Peptidase_A8"/>
</dbReference>
<keyword evidence="6 9" id="KW-0378">Hydrolase</keyword>